<dbReference type="Proteomes" id="UP001629246">
    <property type="component" value="Unassembled WGS sequence"/>
</dbReference>
<protein>
    <recommendedName>
        <fullName evidence="3">Peptidase M23 domain-containing protein</fullName>
    </recommendedName>
</protein>
<sequence length="617" mass="71308">MHLSFLMKSFRTGQPIRRKDQLGQTGQVYGRAAQLHFEICCDDVNLRKLIGRTPTWLDPQKPPTNTGRTDTIFGSFYYYLPATTPIDTGADMPAKHLRTAPPVDTLGIAQWVEMDYGDSGAGPGTCAITSYTEQGAYGNTRKDREAEYKLYAEANKRHKSVPAADPDITSSPSGWYELLRFGRNLGRSAADKDPLPENAAHWRRIKTVDGQEVWADLNAPGVCQFSDADFLPAMGWNCYDDDSNPDDQRCDSDRLKNLLRTAGEQPHPTLTEDDEYLIKRLSEPEVREKLRRVICKFPSEWNRADILQRQGWIKQEREEFKTNPDNWTRFARHCEAMSFDNLPATYLDAQWHFHPVEFIQHFRKCGWLDEADLAVIYPRTESNKREQYRCAINKASRKYGILSYLRMSHFHGQGAVESNHLQSMQEFGDQEMSRYSERRLGHWYGSDQKKERDLYFETAKKDKRSYSWINGNCGPVDAQKFRGRGFKQLTGLELYAQYYVYRGWLKESEFDKYWWDDPQYGPDKQMPMKKRVPRIDDPQKLAIDEYNCIDSGAFYIACFRSAVLREIDKDTLYSLSSKQAAAEEEKVIVAVTFAINSGKNGLPARIEFTHKNKVNFL</sequence>
<gene>
    <name evidence="1" type="ORF">PQR62_24785</name>
</gene>
<dbReference type="Gene3D" id="1.10.530.10">
    <property type="match status" value="1"/>
</dbReference>
<reference evidence="1 2" key="1">
    <citation type="journal article" date="2024" name="Chem. Sci.">
        <title>Discovery of megapolipeptins by genome mining of a Burkholderiales bacteria collection.</title>
        <authorList>
            <person name="Paulo B.S."/>
            <person name="Recchia M.J.J."/>
            <person name="Lee S."/>
            <person name="Fergusson C.H."/>
            <person name="Romanowski S.B."/>
            <person name="Hernandez A."/>
            <person name="Krull N."/>
            <person name="Liu D.Y."/>
            <person name="Cavanagh H."/>
            <person name="Bos A."/>
            <person name="Gray C.A."/>
            <person name="Murphy B.T."/>
            <person name="Linington R.G."/>
            <person name="Eustaquio A.S."/>
        </authorList>
    </citation>
    <scope>NUCLEOTIDE SEQUENCE [LARGE SCALE GENOMIC DNA]</scope>
    <source>
        <strain evidence="1 2">RL21-008-BIB-A</strain>
    </source>
</reference>
<accession>A0ABW9AJ66</accession>
<name>A0ABW9AJ66_9BURK</name>
<dbReference type="InterPro" id="IPR023346">
    <property type="entry name" value="Lysozyme-like_dom_sf"/>
</dbReference>
<evidence type="ECO:0000313" key="1">
    <source>
        <dbReference type="EMBL" id="MFL9927512.1"/>
    </source>
</evidence>
<dbReference type="RefSeq" id="WP_408160746.1">
    <property type="nucleotide sequence ID" value="NZ_JAQQFM010000016.1"/>
</dbReference>
<organism evidence="1 2">
    <name type="scientific">Herbaspirillum lusitanum</name>
    <dbReference type="NCBI Taxonomy" id="213312"/>
    <lineage>
        <taxon>Bacteria</taxon>
        <taxon>Pseudomonadati</taxon>
        <taxon>Pseudomonadota</taxon>
        <taxon>Betaproteobacteria</taxon>
        <taxon>Burkholderiales</taxon>
        <taxon>Oxalobacteraceae</taxon>
        <taxon>Herbaspirillum</taxon>
    </lineage>
</organism>
<evidence type="ECO:0000313" key="2">
    <source>
        <dbReference type="Proteomes" id="UP001629246"/>
    </source>
</evidence>
<keyword evidence="2" id="KW-1185">Reference proteome</keyword>
<dbReference type="SUPFAM" id="SSF53955">
    <property type="entry name" value="Lysozyme-like"/>
    <property type="match status" value="1"/>
</dbReference>
<proteinExistence type="predicted"/>
<comment type="caution">
    <text evidence="1">The sequence shown here is derived from an EMBL/GenBank/DDBJ whole genome shotgun (WGS) entry which is preliminary data.</text>
</comment>
<evidence type="ECO:0008006" key="3">
    <source>
        <dbReference type="Google" id="ProtNLM"/>
    </source>
</evidence>
<dbReference type="EMBL" id="JAQQFM010000016">
    <property type="protein sequence ID" value="MFL9927512.1"/>
    <property type="molecule type" value="Genomic_DNA"/>
</dbReference>